<dbReference type="AlphaFoldDB" id="A0A0R2DZN3"/>
<name>A0A0R2DZN3_9LACO</name>
<proteinExistence type="predicted"/>
<evidence type="ECO:0000313" key="2">
    <source>
        <dbReference type="Proteomes" id="UP000050898"/>
    </source>
</evidence>
<dbReference type="PATRIC" id="fig|1046596.6.peg.1187"/>
<accession>A0A0R2DZN3</accession>
<evidence type="ECO:0000313" key="1">
    <source>
        <dbReference type="EMBL" id="KRN09384.1"/>
    </source>
</evidence>
<keyword evidence="2" id="KW-1185">Reference proteome</keyword>
<dbReference type="EMBL" id="AYYH01000027">
    <property type="protein sequence ID" value="KRN09384.1"/>
    <property type="molecule type" value="Genomic_DNA"/>
</dbReference>
<sequence>MNIEITHNNIVALEDKMKLLDQHIEDLCEEYETVSESDEKRLSRKISRLMAQKNKLYWEWSSAQKQLSSGVNEIIGAMY</sequence>
<protein>
    <submittedName>
        <fullName evidence="1">Uncharacterized protein</fullName>
    </submittedName>
</protein>
<comment type="caution">
    <text evidence="1">The sequence shown here is derived from an EMBL/GenBank/DDBJ whole genome shotgun (WGS) entry which is preliminary data.</text>
</comment>
<dbReference type="Proteomes" id="UP000050898">
    <property type="component" value="Unassembled WGS sequence"/>
</dbReference>
<gene>
    <name evidence="1" type="ORF">FD00_GL001107</name>
</gene>
<organism evidence="1 2">
    <name type="scientific">Liquorilactobacillus mali KCTC 3596 = DSM 20444</name>
    <dbReference type="NCBI Taxonomy" id="1046596"/>
    <lineage>
        <taxon>Bacteria</taxon>
        <taxon>Bacillati</taxon>
        <taxon>Bacillota</taxon>
        <taxon>Bacilli</taxon>
        <taxon>Lactobacillales</taxon>
        <taxon>Lactobacillaceae</taxon>
        <taxon>Liquorilactobacillus</taxon>
    </lineage>
</organism>
<reference evidence="1 2" key="1">
    <citation type="journal article" date="2015" name="Genome Announc.">
        <title>Expanding the biotechnology potential of lactobacilli through comparative genomics of 213 strains and associated genera.</title>
        <authorList>
            <person name="Sun Z."/>
            <person name="Harris H.M."/>
            <person name="McCann A."/>
            <person name="Guo C."/>
            <person name="Argimon S."/>
            <person name="Zhang W."/>
            <person name="Yang X."/>
            <person name="Jeffery I.B."/>
            <person name="Cooney J.C."/>
            <person name="Kagawa T.F."/>
            <person name="Liu W."/>
            <person name="Song Y."/>
            <person name="Salvetti E."/>
            <person name="Wrobel A."/>
            <person name="Rasinkangas P."/>
            <person name="Parkhill J."/>
            <person name="Rea M.C."/>
            <person name="O'Sullivan O."/>
            <person name="Ritari J."/>
            <person name="Douillard F.P."/>
            <person name="Paul Ross R."/>
            <person name="Yang R."/>
            <person name="Briner A.E."/>
            <person name="Felis G.E."/>
            <person name="de Vos W.M."/>
            <person name="Barrangou R."/>
            <person name="Klaenhammer T.R."/>
            <person name="Caufield P.W."/>
            <person name="Cui Y."/>
            <person name="Zhang H."/>
            <person name="O'Toole P.W."/>
        </authorList>
    </citation>
    <scope>NUCLEOTIDE SEQUENCE [LARGE SCALE GENOMIC DNA]</scope>
    <source>
        <strain evidence="1 2">DSM 20444</strain>
    </source>
</reference>
<dbReference type="RefSeq" id="WP_010078312.1">
    <property type="nucleotide sequence ID" value="NZ_AYYH01000027.1"/>
</dbReference>